<dbReference type="Proteomes" id="UP001180737">
    <property type="component" value="Unassembled WGS sequence"/>
</dbReference>
<dbReference type="EMBL" id="JAVRFJ010000012">
    <property type="protein sequence ID" value="MDT0568848.1"/>
    <property type="molecule type" value="Genomic_DNA"/>
</dbReference>
<keyword evidence="2" id="KW-1185">Reference proteome</keyword>
<comment type="caution">
    <text evidence="1">The sequence shown here is derived from an EMBL/GenBank/DDBJ whole genome shotgun (WGS) entry which is preliminary data.</text>
</comment>
<evidence type="ECO:0000313" key="2">
    <source>
        <dbReference type="Proteomes" id="UP001180737"/>
    </source>
</evidence>
<evidence type="ECO:0000313" key="1">
    <source>
        <dbReference type="EMBL" id="MDT0568848.1"/>
    </source>
</evidence>
<organism evidence="1 2">
    <name type="scientific">Streptomyces gottesmaniae</name>
    <dbReference type="NCBI Taxonomy" id="3075518"/>
    <lineage>
        <taxon>Bacteria</taxon>
        <taxon>Bacillati</taxon>
        <taxon>Actinomycetota</taxon>
        <taxon>Actinomycetes</taxon>
        <taxon>Kitasatosporales</taxon>
        <taxon>Streptomycetaceae</taxon>
        <taxon>Streptomyces</taxon>
    </lineage>
</organism>
<reference evidence="1" key="1">
    <citation type="submission" date="2024-05" db="EMBL/GenBank/DDBJ databases">
        <title>30 novel species of actinomycetes from the DSMZ collection.</title>
        <authorList>
            <person name="Nouioui I."/>
        </authorList>
    </citation>
    <scope>NUCLEOTIDE SEQUENCE</scope>
    <source>
        <strain evidence="1">DSM 3412</strain>
    </source>
</reference>
<proteinExistence type="predicted"/>
<gene>
    <name evidence="1" type="ORF">RM704_15455</name>
</gene>
<dbReference type="RefSeq" id="WP_192829522.1">
    <property type="nucleotide sequence ID" value="NZ_JAVRFJ010000012.1"/>
</dbReference>
<accession>A0ABU2YY72</accession>
<sequence length="54" mass="6031">MTEQPEIPRTIAWCAWHDGLSDTVRLIQVGEAGKLFACERCRIAHSLVPLADQP</sequence>
<protein>
    <submittedName>
        <fullName evidence="1">Uncharacterized protein</fullName>
    </submittedName>
</protein>
<name>A0ABU2YY72_9ACTN</name>